<dbReference type="InterPro" id="IPR048636">
    <property type="entry name" value="Csf1_N"/>
</dbReference>
<feature type="compositionally biased region" description="Polar residues" evidence="11">
    <location>
        <begin position="2511"/>
        <end position="2529"/>
    </location>
</feature>
<dbReference type="PROSITE" id="PS51722">
    <property type="entry name" value="G_TR_2"/>
    <property type="match status" value="1"/>
</dbReference>
<evidence type="ECO:0000256" key="3">
    <source>
        <dbReference type="ARBA" id="ARBA00022490"/>
    </source>
</evidence>
<dbReference type="InterPro" id="IPR056779">
    <property type="entry name" value="Csf1_C"/>
</dbReference>
<evidence type="ECO:0000256" key="5">
    <source>
        <dbReference type="ARBA" id="ARBA00022768"/>
    </source>
</evidence>
<dbReference type="Pfam" id="PF25038">
    <property type="entry name" value="Csf1_C"/>
    <property type="match status" value="1"/>
</dbReference>
<dbReference type="GO" id="GO:0005737">
    <property type="term" value="C:cytoplasm"/>
    <property type="evidence" value="ECO:0007669"/>
    <property type="project" value="UniProtKB-SubCell"/>
</dbReference>
<dbReference type="Gene3D" id="3.30.70.870">
    <property type="entry name" value="Elongation Factor G (Translational Gtpase), domain 3"/>
    <property type="match status" value="1"/>
</dbReference>
<dbReference type="InterPro" id="IPR035647">
    <property type="entry name" value="EFG_III/V"/>
</dbReference>
<evidence type="ECO:0000256" key="7">
    <source>
        <dbReference type="ARBA" id="ARBA00022946"/>
    </source>
</evidence>
<proteinExistence type="predicted"/>
<evidence type="ECO:0000256" key="11">
    <source>
        <dbReference type="SAM" id="MobiDB-lite"/>
    </source>
</evidence>
<dbReference type="InterPro" id="IPR009000">
    <property type="entry name" value="Transl_B-barrel_sf"/>
</dbReference>
<protein>
    <recommendedName>
        <fullName evidence="2">Elongation factor 2</fullName>
    </recommendedName>
</protein>
<keyword evidence="9" id="KW-0342">GTP-binding</keyword>
<dbReference type="GO" id="GO:0003746">
    <property type="term" value="F:translation elongation factor activity"/>
    <property type="evidence" value="ECO:0007669"/>
    <property type="project" value="UniProtKB-KW"/>
</dbReference>
<evidence type="ECO:0000259" key="12">
    <source>
        <dbReference type="PROSITE" id="PS51722"/>
    </source>
</evidence>
<evidence type="ECO:0000313" key="14">
    <source>
        <dbReference type="Proteomes" id="UP000190744"/>
    </source>
</evidence>
<dbReference type="InterPro" id="IPR000640">
    <property type="entry name" value="EFG_V-like"/>
</dbReference>
<accession>A0A1S9RXB0</accession>
<dbReference type="SUPFAM" id="SSF52540">
    <property type="entry name" value="P-loop containing nucleoside triphosphate hydrolases"/>
    <property type="match status" value="1"/>
</dbReference>
<dbReference type="NCBIfam" id="TIGR00231">
    <property type="entry name" value="small_GTP"/>
    <property type="match status" value="1"/>
</dbReference>
<dbReference type="InterPro" id="IPR020568">
    <property type="entry name" value="Ribosomal_Su5_D2-typ_SF"/>
</dbReference>
<feature type="compositionally biased region" description="Basic and acidic residues" evidence="11">
    <location>
        <begin position="216"/>
        <end position="233"/>
    </location>
</feature>
<dbReference type="GO" id="GO:0005525">
    <property type="term" value="F:GTP binding"/>
    <property type="evidence" value="ECO:0007669"/>
    <property type="project" value="UniProtKB-KW"/>
</dbReference>
<feature type="region of interest" description="Disordered" evidence="11">
    <location>
        <begin position="547"/>
        <end position="570"/>
    </location>
</feature>
<dbReference type="InterPro" id="IPR027417">
    <property type="entry name" value="P-loop_NTPase"/>
</dbReference>
<dbReference type="Proteomes" id="UP000190744">
    <property type="component" value="Unassembled WGS sequence"/>
</dbReference>
<dbReference type="FunFam" id="3.30.230.10:FF:000006">
    <property type="entry name" value="Translation elongation factor 2"/>
    <property type="match status" value="1"/>
</dbReference>
<dbReference type="CDD" id="cd16261">
    <property type="entry name" value="EF2_snRNP_III"/>
    <property type="match status" value="1"/>
</dbReference>
<dbReference type="CDD" id="cd03700">
    <property type="entry name" value="EF2_snRNP_like_II"/>
    <property type="match status" value="1"/>
</dbReference>
<dbReference type="Gene3D" id="2.40.30.10">
    <property type="entry name" value="Translation factors"/>
    <property type="match status" value="1"/>
</dbReference>
<feature type="compositionally biased region" description="Gly residues" evidence="11">
    <location>
        <begin position="3095"/>
        <end position="3111"/>
    </location>
</feature>
<dbReference type="Pfam" id="PF00679">
    <property type="entry name" value="EFG_C"/>
    <property type="match status" value="1"/>
</dbReference>
<dbReference type="SUPFAM" id="SSF54211">
    <property type="entry name" value="Ribosomal protein S5 domain 2-like"/>
    <property type="match status" value="1"/>
</dbReference>
<keyword evidence="6" id="KW-0648">Protein biosynthesis</keyword>
<dbReference type="Pfam" id="PF03144">
    <property type="entry name" value="GTP_EFTU_D2"/>
    <property type="match status" value="1"/>
</dbReference>
<dbReference type="SMART" id="SM00889">
    <property type="entry name" value="EFG_IV"/>
    <property type="match status" value="1"/>
</dbReference>
<comment type="function">
    <text evidence="10">Catalyzes the GTP-dependent ribosomal translocation step during translation elongation. During this step, the ribosome changes from the pre-translocational (PRE) to the post-translocational (POST) state as the newly formed A-site-bound peptidyl-tRNA and P-site-bound deacylated tRNA move to the P and E sites, respectively. Catalyzes the coordinated movement of the two tRNA molecules, the mRNA and conformational changes in the ribosome.</text>
</comment>
<evidence type="ECO:0000256" key="4">
    <source>
        <dbReference type="ARBA" id="ARBA00022741"/>
    </source>
</evidence>
<feature type="compositionally biased region" description="Basic and acidic residues" evidence="11">
    <location>
        <begin position="113"/>
        <end position="128"/>
    </location>
</feature>
<dbReference type="GO" id="GO:0003924">
    <property type="term" value="F:GTPase activity"/>
    <property type="evidence" value="ECO:0007669"/>
    <property type="project" value="InterPro"/>
</dbReference>
<feature type="domain" description="Tr-type G" evidence="12">
    <location>
        <begin position="3191"/>
        <end position="3428"/>
    </location>
</feature>
<keyword evidence="8" id="KW-0496">Mitochondrion</keyword>
<reference evidence="14" key="1">
    <citation type="submission" date="2015-09" db="EMBL/GenBank/DDBJ databases">
        <authorList>
            <person name="Fill T.P."/>
            <person name="Baretta J.F."/>
            <person name="de Almeida L.G."/>
            <person name="Rocha M."/>
            <person name="de Souza D.H."/>
            <person name="Malavazi I."/>
            <person name="Cerdeira L.T."/>
            <person name="Hong H."/>
            <person name="Samborskyy M."/>
            <person name="de Vasconcelos A.T."/>
            <person name="Leadlay P."/>
            <person name="Rodrigues-Filho E."/>
        </authorList>
    </citation>
    <scope>NUCLEOTIDE SEQUENCE [LARGE SCALE GENOMIC DNA]</scope>
    <source>
        <strain evidence="14">LaBioMMi 136</strain>
    </source>
</reference>
<evidence type="ECO:0000256" key="6">
    <source>
        <dbReference type="ARBA" id="ARBA00022917"/>
    </source>
</evidence>
<name>A0A1S9RXB0_PENBI</name>
<evidence type="ECO:0000256" key="2">
    <source>
        <dbReference type="ARBA" id="ARBA00017891"/>
    </source>
</evidence>
<dbReference type="GO" id="GO:0016020">
    <property type="term" value="C:membrane"/>
    <property type="evidence" value="ECO:0007669"/>
    <property type="project" value="InterPro"/>
</dbReference>
<evidence type="ECO:0000313" key="13">
    <source>
        <dbReference type="EMBL" id="OOQ90142.1"/>
    </source>
</evidence>
<keyword evidence="7" id="KW-0809">Transit peptide</keyword>
<dbReference type="InterPro" id="IPR004161">
    <property type="entry name" value="EFTu-like_2"/>
</dbReference>
<dbReference type="Pfam" id="PF21678">
    <property type="entry name" value="Csf1_N"/>
    <property type="match status" value="1"/>
</dbReference>
<dbReference type="InterPro" id="IPR029636">
    <property type="entry name" value="Csf1"/>
</dbReference>
<keyword evidence="5" id="KW-0251">Elongation factor</keyword>
<dbReference type="CDD" id="cd01885">
    <property type="entry name" value="EF2"/>
    <property type="match status" value="1"/>
</dbReference>
<dbReference type="InterPro" id="IPR041095">
    <property type="entry name" value="EFG_II"/>
</dbReference>
<dbReference type="Gene3D" id="3.30.70.240">
    <property type="match status" value="1"/>
</dbReference>
<dbReference type="Gene3D" id="3.40.50.300">
    <property type="entry name" value="P-loop containing nucleotide triphosphate hydrolases"/>
    <property type="match status" value="1"/>
</dbReference>
<dbReference type="Pfam" id="PF03764">
    <property type="entry name" value="EFG_IV"/>
    <property type="match status" value="1"/>
</dbReference>
<feature type="region of interest" description="Disordered" evidence="11">
    <location>
        <begin position="3093"/>
        <end position="3113"/>
    </location>
</feature>
<comment type="caution">
    <text evidence="13">The sequence shown here is derived from an EMBL/GenBank/DDBJ whole genome shotgun (WGS) entry which is preliminary data.</text>
</comment>
<feature type="region of interest" description="Disordered" evidence="11">
    <location>
        <begin position="1204"/>
        <end position="1242"/>
    </location>
</feature>
<dbReference type="GO" id="GO:0006113">
    <property type="term" value="P:fermentation"/>
    <property type="evidence" value="ECO:0007669"/>
    <property type="project" value="InterPro"/>
</dbReference>
<dbReference type="PRINTS" id="PR00315">
    <property type="entry name" value="ELONGATNFCT"/>
</dbReference>
<dbReference type="Pfam" id="PF14492">
    <property type="entry name" value="EFG_III"/>
    <property type="match status" value="1"/>
</dbReference>
<dbReference type="InterPro" id="IPR014721">
    <property type="entry name" value="Ribsml_uS5_D2-typ_fold_subgr"/>
</dbReference>
<dbReference type="SUPFAM" id="SSF50447">
    <property type="entry name" value="Translation proteins"/>
    <property type="match status" value="1"/>
</dbReference>
<evidence type="ECO:0000256" key="10">
    <source>
        <dbReference type="ARBA" id="ARBA00024731"/>
    </source>
</evidence>
<dbReference type="FunFam" id="3.40.50.300:FF:000058">
    <property type="entry name" value="Translation elongation factor 2"/>
    <property type="match status" value="1"/>
</dbReference>
<organism evidence="13 14">
    <name type="scientific">Penicillium brasilianum</name>
    <dbReference type="NCBI Taxonomy" id="104259"/>
    <lineage>
        <taxon>Eukaryota</taxon>
        <taxon>Fungi</taxon>
        <taxon>Dikarya</taxon>
        <taxon>Ascomycota</taxon>
        <taxon>Pezizomycotina</taxon>
        <taxon>Eurotiomycetes</taxon>
        <taxon>Eurotiomycetidae</taxon>
        <taxon>Eurotiales</taxon>
        <taxon>Aspergillaceae</taxon>
        <taxon>Penicillium</taxon>
    </lineage>
</organism>
<sequence>MASTSLTASYLTPDPSFNCALFFLFYFNRLFGTLLSYGIRSYTWHYYRVYVDIKALQISLLGGRIFFKGIRYHGVNETIFIHGGFITWRYWKRKVERTDLSRAGHKSKGPNASEKDQSEAVPGDHSDESIGEQGGVKKTIELPCRVSITIYGLEWFIYNRTPAYDSILAGFGYKDGSLPEDDESLQSPLEAQPEHQRTGSTFDVRSGDAVKSTDTMGKEQHLDPRKTGIRDSELSEPVSNLLQLLPVKLDCRKGAIVMGNENTRSVLTTTFDNAAGTIAACKAGPLDLYRQLFSFKFDHPVVQMRPNPDFKQGQVATAKTLSAVKDEEPSTKRRREHPFSYKLQKRKIWHSIRELVPYFQTSVESFHASIRQNESMPRSQAEFPDVRWVGLSRYLDEESDDDHEKWNSVEYGRFSTILESTGLDLTYFWDIPGRVGPDPLISDRADQQTEANIINALPPEWGIDLKIHGGTINYGPWADRERVGLQNVFFPNFYRSSEPAEKLTPGVLRQSTLFRLRMEIMEELTLRLPTREPSKDWMWKGRADAIRGASKAKKPNERRKPRPKEGEKGHIGPDIRPFGWLSLRVGPDSTVNYTMDMVASKNGFRNELSLDLRESRMSSSVNHGLLWQCPRHLVTCDLSNPLIWNSLRTWRFTVESQDLELFILRDHIFLLTDLVSDWASGPPSDYHTFVPFIYDIDLIFTNLQLFINVNDRNIISNPSDLGDNRFIVIKGKNLKSNVMIPLNKYQPEQNAVEFKVALEDGGVDYLIPPWDTLHAFLPGKSMATLERLFIDGSYNYFSSTSSELIDTLVLNIDGVSPRLYLYGFLIKSFMAVRENYFGDEMHFKTLEEYQELAYADAQPSNPTGINPNRKSNDMDVLVHVTVGSPCALLPESIYNNSRCSRIRAASLEVDLRFTNYYMDMQLSISPLKLDLQSHQADGSSVISGTQLFIDGISAYGHRLFGLPPAEPTYVCNWDFDVGKVLGECSTEFIACLASGLKSFDFSFDNEENTLHPLFPPVLFDVTFLRANIASIHITVLLDDIAVVLDSQPLSIKFNDWANSKFSKRLSFVAPNINIAAVERQLVPLALRSADKTISPLGLIEMAIRLKMAIRKRDITESRRLQQEHIKVHDQRTHRAQWLLFDWEELAPTSSLPHADDTIFPPTMPIPSMPEPINKRYGSMNASYRGFPATGAAASSRSFLVHSETSSLRSAKASPKNVSRSSSRSELKRRPVPTSRDASWSTVQLSKAKDSAYSPTAVRDANPWIIPHFSYWKLSLDRTELPSSLDKESVPENTDIGTGNKAMFLTFEDGQTTYNNLAVDLPLGIRGFCNPTFLHSLASLIDGLEPKHPIQIIDSLQKDVISDIVGYDKAMSQPKKSTSIAVRVPTIQFRLLDLSGCPDQRHVEFRDEYTISVHNLRAEFQKRVERHKGDLLEGLKQGMTVHAAADHFWISVEGRQTDTFEEKAMFNCDLGDMNFWLVTEPNICSHLQMRHFNTVTSAKSVERLAFLVRRATTMFDSVATTFQHISTSSTQRLRFLVYFLTKSAGDITDPIFLTRISNVLRIAPEHLRQHDSWKIISRIRNIYQHLPVYYKRELEQTCQGDILPVPSDAQSTVLSGLDQWRAWDLAHVDKSYVMRKIWPSSEPQPVKPEPSMSLSCTVKTLRFSLDPGPRESDFIVENLSTVASLIPNKAIQEGDIKNKKVATLQFYSSSAALRLRWEVVDLVEGLIKVMSPMTVDSSPPASVPTRGEQKLTEFHIIFGTDFGSITLDAINLKLALVSKTLRGSLVHTSQSTKKSRNEGIALLFSAEGCSSELFSQSRTLMLSRIADPYLYFSLMSDENELQCKHEWKVAGSCRKLRYDMKEDPVSLAHTADRLIEDEIRYIRHLVDNVKFPKPQPEQAATRNKPTHNNINVAMFLEDYRLSFSLLPSLTYLISGEVARMSVLPTETSKIEVDFDIKKNSHIFTSGEGDRSRTLSNLELPPANGRILANVSSAQKEVEVDMTIELIRLEASAVRSLLGVLTGPDVSHLISDLKQNVDVLQSHLGEIISLPTSKLEPEVVTDDTVILYKSRLTVAGFEIHAIAPGLNSNKYPAEMIFSLGMMQMRLQNGLDRGYAMEYPEFSIDASQISLELRRREQSKSKPYGGMSAGIKLQGTSTVRENGEVMRAYHLTSDKLDVELFAETAALVVDIAIYTQERIKTLDLSHEVQRLRRLRHRNYHQERPRTPLEAPEIHVNDNDATQVFLNAFYSLEFRDIQVAWNMSTVLSGETGGRQPEDLIFSIKQVELSNKKKNAAKLRIEDMQLQMVPFRADRKKRSLTSALMPELVFNVTYYSSGKELWLAFQAAGKSLDIRATSEFIIPANRIRNSIGSASEALREGKAAWATTPALDNANKDRSLFGNKRLRSVFVDVDFAGATLSLQGKQSHDAQTLLTATLKGSRVSESKYGQYVQGDSATTATLRAPGVALKVHFEDNGTDDPTLNAELKVNPSTNVLYPTLVPLVKQMTATVKEIMSEQQQSQQGHPRRPSTSAMLQPQKLMQETPFGAPDPNSILGRCKVNLGLLFCKQEFSLSCQPIARVATTAQFKSVYVTVNTVQSTEQSRFLALSLAFDGLEASVKHVYSNESTASFEVQSMVLSLMNSKHLGRTSGMSAILRVSPMKVSLNAKQLQDSLLFREIWLPSDDDEADTVSPPPQPEQSESQTYIVQRYQQVASTSAFPWNTTIAVEKLEILLDLGSTLGKAQFAIDNVWVSSNKTSDHEQSMCINFDSVGIECKGRMSGIVELRSFKVRTSIKWPEETAGHTPLIQASIAFHHLQAKVSFDYQPFLVAHVAEFDFIMYNVRETPDKGSERLFSILEGDEVQVFCTSLTASQTLALFQAWQRLVQDKQSAYEASLREVERYLRRKSSALPSRIEAHSKELAKKDEDSERTPGSLHTGVVVNIRHVNLGAFPSSFFDNQIFKVEAYDAQARFGVALVSNKIHSALGLTLGQLRVALSGINRPPSTHVDELSVNEIAARVAGSRGGTILKVPRLVAGMETWQVPGTRHIDYIFHSTFEGKVDVGWNYSRISFIRDMWETHSRALATRLGKPLAPSAVRITGGPGSGGGQGGEGGGAGAEQQDKITAVVNVPQSKYTYTALEPPVIETPQLRDMGEATPPLEWIGLQRDKLPNVTHQIIIVTLLEIAKEIRGLMDRPANIRNMSVIAHVDHGKSTLSDSLVQRAGIISAAKAGETRFMDTRPDEQDRCITIKSTAISLYAKFPDPEDLKEIPQKVDGSEFLINLIDSPGHVDFSSEVTAALRVTDGALVVVDCVSGVCVQTETVLRQALTERIKPVLCINKVDRALLELQVSKEDLYQSFSRTIESVNVIISTYFDKALGDVQVYPDRGTIAFGSGLHGWCFTVRQFAVKYAKKFGVDRKKMLERLWGDNYFNPKTKKWTKSAEADGKPLERAFNQFILDPIFKVFAAVNNDKKDEINTLLEKLEIKLTAEEKDFQGKALLKVVMRKFLPAADALLEMICIHLPSPVTAQKYRAETLYEGPADDKACIGIRDCDPTAPLMLYVSKMVPTSDKGRFYAFGRVYAGTVKSGIKVRIQGPNYTPGKKEDLYIKAIQRTILMMGRFVEPIEDVPAGNIVGLVGIDQFLLKSGTLTTDETAHNLKVMKFSVSPVVQRSVEVKNAQDLPKLVEGLKRLSKSDPCVLTMINESGEHVVAGAGELHLEICLKDLEEDHAGVPLRISDPVVSYRETVTATSSMTALSKSPNKHNRLYMTAQPIEEEVALAIEAGKISPRDDFKARARVLADEYGWDVTDARKIWCFGPDTTGANLLVDQTKAVQYLNEIKDSVVSGFQWATREGPVAEEPLRAVRFNILDVTLHADAIHRGGGQLIPTARRVLYAATMLAEPGLLEPIFNVEIQVPEQAMGGIYGVLTRRRGHVYAEEQRPGTPLFNIKAYLPVNESFGFPADLRSATGGQAFPQSVFDHWAILPGGSPLDPTTKPGQVVQEMRKRKGLKDVVPGYENYYDKL</sequence>
<feature type="region of interest" description="Disordered" evidence="11">
    <location>
        <begin position="101"/>
        <end position="134"/>
    </location>
</feature>
<evidence type="ECO:0000256" key="9">
    <source>
        <dbReference type="ARBA" id="ARBA00023134"/>
    </source>
</evidence>
<dbReference type="SUPFAM" id="SSF54980">
    <property type="entry name" value="EF-G C-terminal domain-like"/>
    <property type="match status" value="2"/>
</dbReference>
<dbReference type="SMART" id="SM00838">
    <property type="entry name" value="EFG_C"/>
    <property type="match status" value="1"/>
</dbReference>
<dbReference type="InterPro" id="IPR000795">
    <property type="entry name" value="T_Tr_GTP-bd_dom"/>
</dbReference>
<evidence type="ECO:0000256" key="8">
    <source>
        <dbReference type="ARBA" id="ARBA00023128"/>
    </source>
</evidence>
<dbReference type="EMBL" id="LJBN01000099">
    <property type="protein sequence ID" value="OOQ90142.1"/>
    <property type="molecule type" value="Genomic_DNA"/>
</dbReference>
<dbReference type="InterPro" id="IPR031157">
    <property type="entry name" value="G_TR_CS"/>
</dbReference>
<dbReference type="PANTHER" id="PTHR32085:SF3">
    <property type="entry name" value="PROTEIN CSF1"/>
    <property type="match status" value="1"/>
</dbReference>
<keyword evidence="3" id="KW-0963">Cytoplasm</keyword>
<dbReference type="Pfam" id="PF00009">
    <property type="entry name" value="GTP_EFTU"/>
    <property type="match status" value="1"/>
</dbReference>
<dbReference type="PROSITE" id="PS00301">
    <property type="entry name" value="G_TR_1"/>
    <property type="match status" value="1"/>
</dbReference>
<dbReference type="InterPro" id="IPR005225">
    <property type="entry name" value="Small_GTP-bd"/>
</dbReference>
<dbReference type="CDD" id="cd04096">
    <property type="entry name" value="eEF2_snRNP_like_C"/>
    <property type="match status" value="1"/>
</dbReference>
<dbReference type="FunFam" id="2.40.30.10:FF:000010">
    <property type="entry name" value="Translation elongation factor 2"/>
    <property type="match status" value="1"/>
</dbReference>
<feature type="compositionally biased region" description="Basic residues" evidence="11">
    <location>
        <begin position="550"/>
        <end position="562"/>
    </location>
</feature>
<dbReference type="Gene3D" id="3.30.230.10">
    <property type="match status" value="1"/>
</dbReference>
<feature type="region of interest" description="Disordered" evidence="11">
    <location>
        <begin position="179"/>
        <end position="233"/>
    </location>
</feature>
<evidence type="ECO:0000256" key="1">
    <source>
        <dbReference type="ARBA" id="ARBA00004496"/>
    </source>
</evidence>
<gene>
    <name evidence="13" type="ORF">PEBR_05281</name>
</gene>
<dbReference type="FunFam" id="3.30.70.240:FF:000003">
    <property type="entry name" value="Translation elongation factor 2"/>
    <property type="match status" value="1"/>
</dbReference>
<dbReference type="PANTHER" id="PTHR32085">
    <property type="entry name" value="PROTEIN CSF1"/>
    <property type="match status" value="1"/>
</dbReference>
<dbReference type="FunFam" id="3.30.70.870:FF:000002">
    <property type="entry name" value="Translation elongation factor 2"/>
    <property type="match status" value="1"/>
</dbReference>
<dbReference type="CDD" id="cd01681">
    <property type="entry name" value="aeEF2_snRNP_like_IV"/>
    <property type="match status" value="1"/>
</dbReference>
<dbReference type="InterPro" id="IPR005517">
    <property type="entry name" value="Transl_elong_EFG/EF2_IV"/>
</dbReference>
<keyword evidence="4" id="KW-0547">Nucleotide-binding</keyword>
<feature type="region of interest" description="Disordered" evidence="11">
    <location>
        <begin position="2509"/>
        <end position="2529"/>
    </location>
</feature>
<comment type="subcellular location">
    <subcellularLocation>
        <location evidence="1">Cytoplasm</location>
    </subcellularLocation>
</comment>